<dbReference type="CDD" id="cd18808">
    <property type="entry name" value="SF1_C_Upf1"/>
    <property type="match status" value="1"/>
</dbReference>
<comment type="similarity">
    <text evidence="2">Belongs to the DNA2/NAM7 helicase family. SDE3 subfamily.</text>
</comment>
<feature type="domain" description="DNA2/NAM7 helicase helicase" evidence="10">
    <location>
        <begin position="782"/>
        <end position="856"/>
    </location>
</feature>
<feature type="domain" description="DNA2/NAM7 helicase-like C-terminal" evidence="11">
    <location>
        <begin position="891"/>
        <end position="1083"/>
    </location>
</feature>
<evidence type="ECO:0000256" key="3">
    <source>
        <dbReference type="ARBA" id="ARBA00012552"/>
    </source>
</evidence>
<sequence length="1129" mass="129780">MVFSLIKSVYNYFFSKSSFEEYDRQMEIYLAEELTKLALDDDDDIVQRTEPEHNPSDCFQRTGVVSYIDEHGSYVLIDGMFYFNMEGCSIHVAQNDKVVYLCYKEADESIVVVRILQNLGEHWGDFEVDVDERGFPVREHVIVGEVEYRQDRMVIIKESDLSFSLDKVVATFVPVQGDLLELMCKVKYDEDNPTDVSSNQVVEVISFRPLRHKVVPSEIKQWNGKEGICHNQIYFNISSCMINGGEPHVGAKTFIEAIESNQGSCSWRVLKMEVTDKAKVVQDNPEVDNIEKNSLEIEANNNIEVTYPLKFDNVRFHERPQITLTITNRNNQPIIMYKWIVLCRKKDSQITMYPVLPKYTKLYPNEPFNLTIDCHPKFYGKSKEHVIISFKGFKVERLIEINVLSELTSSEDSRSTFKRNNTNDTRTAFKRGETNYVPGVRLAKNPNFRTVRMGQYNIPEKVESAILGDNERLARRDILQRIEYSFPCLIQNLNVSNYVDKWHTLLYMEEIKATINVRSFNMPSTFLLKNQEYLSLEIKKLAERRPSLIVGDRVIVTDMWDENSYTYEGFIHVIRGDQVLFKFNPRFHESYRGSDVSVEFCLSRASYRKLHHAISKALSTLGTDVLFPSRLISRPPQLPLEKINNLKWFNPNLNYHQKKAIRNILIGECRPMPYCIYGPPGTGKTVTVVETLLQIITLIPDSRILVATPSNSAANLITERLLQYRKLFSSSIIRLIANYMIDSENIPDVVKPYCAVLNIAREKTSMSHHAIVENGINMNVPSSYVGRYRVTIGTCNCLGTLALMELHKGHYTHVIIDEAGQAIEPEIMIPMTFINKESGQIILSGDPMQLGPIVLSDYCKEYGMDKSYLSRLLETFPYQKDFAAFENGFNEKLVTRLTENYRSLQEVIKLPSEMFYDASLVSRVDRNAPFVTRIIDVMSEIFDMPEDSKTGGVFVHGVKGNNARAADSPSWYNPEEASTIAMIVCKLYKSNISPDEIGIIAPYVAQIRHLRRLFEHMHLDRPKIGTVEEFQGQERSLVIISTVRSSSHLIEDDLQHSLGFVENPKRLNVALTRAQVAVMLICDPHLLSHDPKWNKIITHAINENKYMGCDFSGCNETKELQEYFEEWDE</sequence>
<evidence type="ECO:0000259" key="10">
    <source>
        <dbReference type="Pfam" id="PF13086"/>
    </source>
</evidence>
<dbReference type="Pfam" id="PF13086">
    <property type="entry name" value="AAA_11"/>
    <property type="match status" value="2"/>
</dbReference>
<feature type="domain" description="Helicase MOV-10-like beta-barrel" evidence="12">
    <location>
        <begin position="529"/>
        <end position="600"/>
    </location>
</feature>
<keyword evidence="7" id="KW-0347">Helicase</keyword>
<evidence type="ECO:0000256" key="7">
    <source>
        <dbReference type="ARBA" id="ARBA00022806"/>
    </source>
</evidence>
<dbReference type="AlphaFoldDB" id="A0A2H1X2J2"/>
<evidence type="ECO:0000256" key="1">
    <source>
        <dbReference type="ARBA" id="ARBA00004496"/>
    </source>
</evidence>
<reference evidence="13" key="1">
    <citation type="submission" date="2016-07" db="EMBL/GenBank/DDBJ databases">
        <authorList>
            <person name="Bretaudeau A."/>
        </authorList>
    </citation>
    <scope>NUCLEOTIDE SEQUENCE</scope>
    <source>
        <strain evidence="13">Rice</strain>
        <tissue evidence="13">Whole body</tissue>
    </source>
</reference>
<dbReference type="Gene3D" id="3.40.50.300">
    <property type="entry name" value="P-loop containing nucleotide triphosphate hydrolases"/>
    <property type="match status" value="3"/>
</dbReference>
<dbReference type="InterPro" id="IPR027417">
    <property type="entry name" value="P-loop_NTPase"/>
</dbReference>
<protein>
    <recommendedName>
        <fullName evidence="3">RNA helicase</fullName>
        <ecNumber evidence="3">3.6.4.13</ecNumber>
    </recommendedName>
</protein>
<evidence type="ECO:0000256" key="5">
    <source>
        <dbReference type="ARBA" id="ARBA00022741"/>
    </source>
</evidence>
<dbReference type="Pfam" id="PF13087">
    <property type="entry name" value="AAA_12"/>
    <property type="match status" value="1"/>
</dbReference>
<dbReference type="GO" id="GO:0003724">
    <property type="term" value="F:RNA helicase activity"/>
    <property type="evidence" value="ECO:0007669"/>
    <property type="project" value="UniProtKB-EC"/>
</dbReference>
<proteinExistence type="inferred from homology"/>
<dbReference type="GO" id="GO:0005737">
    <property type="term" value="C:cytoplasm"/>
    <property type="evidence" value="ECO:0007669"/>
    <property type="project" value="UniProtKB-SubCell"/>
</dbReference>
<dbReference type="EC" id="3.6.4.13" evidence="3"/>
<keyword evidence="6" id="KW-0378">Hydrolase</keyword>
<name>A0A2H1X2J2_SPOFR</name>
<dbReference type="InterPro" id="IPR047187">
    <property type="entry name" value="SF1_C_Upf1"/>
</dbReference>
<keyword evidence="5" id="KW-0547">Nucleotide-binding</keyword>
<evidence type="ECO:0000256" key="4">
    <source>
        <dbReference type="ARBA" id="ARBA00022490"/>
    </source>
</evidence>
<dbReference type="InterPro" id="IPR041677">
    <property type="entry name" value="DNA2/NAM7_AAA_11"/>
</dbReference>
<evidence type="ECO:0000256" key="2">
    <source>
        <dbReference type="ARBA" id="ARBA00005601"/>
    </source>
</evidence>
<comment type="catalytic activity">
    <reaction evidence="9">
        <text>ATP + H2O = ADP + phosphate + H(+)</text>
        <dbReference type="Rhea" id="RHEA:13065"/>
        <dbReference type="ChEBI" id="CHEBI:15377"/>
        <dbReference type="ChEBI" id="CHEBI:15378"/>
        <dbReference type="ChEBI" id="CHEBI:30616"/>
        <dbReference type="ChEBI" id="CHEBI:43474"/>
        <dbReference type="ChEBI" id="CHEBI:456216"/>
        <dbReference type="EC" id="3.6.4.13"/>
    </reaction>
</comment>
<evidence type="ECO:0000259" key="12">
    <source>
        <dbReference type="Pfam" id="PF21634"/>
    </source>
</evidence>
<dbReference type="InterPro" id="IPR041679">
    <property type="entry name" value="DNA2/NAM7-like_C"/>
</dbReference>
<keyword evidence="8" id="KW-0067">ATP-binding</keyword>
<evidence type="ECO:0000256" key="9">
    <source>
        <dbReference type="ARBA" id="ARBA00047984"/>
    </source>
</evidence>
<dbReference type="GO" id="GO:0016787">
    <property type="term" value="F:hydrolase activity"/>
    <property type="evidence" value="ECO:0007669"/>
    <property type="project" value="UniProtKB-KW"/>
</dbReference>
<gene>
    <name evidence="13" type="ORF">SFRICE_005996</name>
</gene>
<dbReference type="SUPFAM" id="SSF52540">
    <property type="entry name" value="P-loop containing nucleoside triphosphate hydrolases"/>
    <property type="match status" value="1"/>
</dbReference>
<dbReference type="PANTHER" id="PTHR45418:SF1">
    <property type="entry name" value="CANCER_TESTIS ANTIGEN 55"/>
    <property type="match status" value="1"/>
</dbReference>
<evidence type="ECO:0000313" key="13">
    <source>
        <dbReference type="EMBL" id="SOQ59545.1"/>
    </source>
</evidence>
<organism evidence="13">
    <name type="scientific">Spodoptera frugiperda</name>
    <name type="common">Fall armyworm</name>
    <dbReference type="NCBI Taxonomy" id="7108"/>
    <lineage>
        <taxon>Eukaryota</taxon>
        <taxon>Metazoa</taxon>
        <taxon>Ecdysozoa</taxon>
        <taxon>Arthropoda</taxon>
        <taxon>Hexapoda</taxon>
        <taxon>Insecta</taxon>
        <taxon>Pterygota</taxon>
        <taxon>Neoptera</taxon>
        <taxon>Endopterygota</taxon>
        <taxon>Lepidoptera</taxon>
        <taxon>Glossata</taxon>
        <taxon>Ditrysia</taxon>
        <taxon>Noctuoidea</taxon>
        <taxon>Noctuidae</taxon>
        <taxon>Amphipyrinae</taxon>
        <taxon>Spodoptera</taxon>
    </lineage>
</organism>
<keyword evidence="4" id="KW-0963">Cytoplasm</keyword>
<dbReference type="InterPro" id="IPR049080">
    <property type="entry name" value="MOV-10-like_beta-barrel"/>
</dbReference>
<dbReference type="Pfam" id="PF21634">
    <property type="entry name" value="MOV-10_beta-barrel"/>
    <property type="match status" value="1"/>
</dbReference>
<evidence type="ECO:0000256" key="6">
    <source>
        <dbReference type="ARBA" id="ARBA00022801"/>
    </source>
</evidence>
<dbReference type="PANTHER" id="PTHR45418">
    <property type="entry name" value="CANCER/TESTIS ANTIGEN 55"/>
    <property type="match status" value="1"/>
</dbReference>
<feature type="domain" description="DNA2/NAM7 helicase helicase" evidence="10">
    <location>
        <begin position="652"/>
        <end position="762"/>
    </location>
</feature>
<evidence type="ECO:0000259" key="11">
    <source>
        <dbReference type="Pfam" id="PF13087"/>
    </source>
</evidence>
<accession>A0A2H1X2J2</accession>
<evidence type="ECO:0000256" key="8">
    <source>
        <dbReference type="ARBA" id="ARBA00022840"/>
    </source>
</evidence>
<comment type="subcellular location">
    <subcellularLocation>
        <location evidence="1">Cytoplasm</location>
    </subcellularLocation>
</comment>
<dbReference type="EMBL" id="ODYU01012974">
    <property type="protein sequence ID" value="SOQ59545.1"/>
    <property type="molecule type" value="Genomic_DNA"/>
</dbReference>
<dbReference type="GO" id="GO:0005524">
    <property type="term" value="F:ATP binding"/>
    <property type="evidence" value="ECO:0007669"/>
    <property type="project" value="UniProtKB-KW"/>
</dbReference>